<dbReference type="GeneID" id="92834750"/>
<dbReference type="RefSeq" id="WP_004661172.1">
    <property type="nucleotide sequence ID" value="NZ_BMDV01000002.1"/>
</dbReference>
<protein>
    <submittedName>
        <fullName evidence="1">Uncharacterized protein</fullName>
    </submittedName>
</protein>
<comment type="caution">
    <text evidence="1">The sequence shown here is derived from an EMBL/GenBank/DDBJ whole genome shotgun (WGS) entry which is preliminary data.</text>
</comment>
<gene>
    <name evidence="1" type="ORF">F992_01339</name>
</gene>
<dbReference type="Proteomes" id="UP000013190">
    <property type="component" value="Unassembled WGS sequence"/>
</dbReference>
<sequence length="214" mass="25436">MDRFVDQGISPYSFTESPIFVECPFCHKHAIIFQQKQTDSLEKKAVFSCQFCCKSFDQQAQQENNLGYFAGAYLHIDEKCTCRQGKFICHQYYPKICFIPSAIKLTCNFCLIQRQIYPQPFQIWREHSYEVSLDPYFAYRLYLATETRHGLIFVYNIEQLNCLKAYISANLRERKFPNYNRSYFSRLPAWIKSTRNRKETLKAILRLEQMATTI</sequence>
<proteinExistence type="predicted"/>
<evidence type="ECO:0000313" key="1">
    <source>
        <dbReference type="EMBL" id="ENU27227.1"/>
    </source>
</evidence>
<reference evidence="2" key="1">
    <citation type="submission" date="2013-02" db="EMBL/GenBank/DDBJ databases">
        <title>The Genome Sequence of Acinetobacter sp. NIPH 236.</title>
        <authorList>
            <consortium name="The Broad Institute Genome Sequencing Platform"/>
            <consortium name="The Broad Institute Genome Sequencing Center for Infectious Disease"/>
            <person name="Cerqueira G."/>
            <person name="Feldgarden M."/>
            <person name="Courvalin P."/>
            <person name="Perichon B."/>
            <person name="Grillot-Courvalin C."/>
            <person name="Clermont D."/>
            <person name="Rocha E."/>
            <person name="Yoon E.-J."/>
            <person name="Nemec A."/>
            <person name="Walker B."/>
            <person name="Young S.K."/>
            <person name="Zeng Q."/>
            <person name="Gargeya S."/>
            <person name="Fitzgerald M."/>
            <person name="Haas B."/>
            <person name="Abouelleil A."/>
            <person name="Alvarado L."/>
            <person name="Arachchi H.M."/>
            <person name="Berlin A.M."/>
            <person name="Chapman S.B."/>
            <person name="Dewar J."/>
            <person name="Goldberg J."/>
            <person name="Griggs A."/>
            <person name="Gujja S."/>
            <person name="Hansen M."/>
            <person name="Howarth C."/>
            <person name="Imamovic A."/>
            <person name="Larimer J."/>
            <person name="McCowan C."/>
            <person name="Murphy C."/>
            <person name="Neiman D."/>
            <person name="Pearson M."/>
            <person name="Priest M."/>
            <person name="Roberts A."/>
            <person name="Saif S."/>
            <person name="Shea T."/>
            <person name="Sisk P."/>
            <person name="Sykes S."/>
            <person name="Wortman J."/>
            <person name="Nusbaum C."/>
            <person name="Birren B."/>
        </authorList>
    </citation>
    <scope>NUCLEOTIDE SEQUENCE [LARGE SCALE GENOMIC DNA]</scope>
    <source>
        <strain evidence="2">NIPH 236</strain>
    </source>
</reference>
<organism evidence="1 2">
    <name type="scientific">Acinetobacter modestus</name>
    <dbReference type="NCBI Taxonomy" id="1776740"/>
    <lineage>
        <taxon>Bacteria</taxon>
        <taxon>Pseudomonadati</taxon>
        <taxon>Pseudomonadota</taxon>
        <taxon>Gammaproteobacteria</taxon>
        <taxon>Moraxellales</taxon>
        <taxon>Moraxellaceae</taxon>
        <taxon>Acinetobacter</taxon>
    </lineage>
</organism>
<reference evidence="1 2" key="2">
    <citation type="journal article" date="2016" name="Int. J. Syst. Evol. Microbiol.">
        <title>Taxonomy of haemolytic and/or proteolytic strains of the genus Acinetobacter with the proposal of Acinetobacter courvalinii sp. nov. (genomic species 14 sensu Bouvet &amp; Jeanjean), Acinetobacter dispersus sp. nov. (genomic species 17), Acinetobacter modestus sp. nov., Acinetobacter proteolyticus sp. nov. and Acinetobacter vivianii sp. nov.</title>
        <authorList>
            <person name="Nemec A."/>
            <person name="Radolfova-Krizova L."/>
            <person name="Maixnerova M."/>
            <person name="Vrestiakova E."/>
            <person name="Jezek P."/>
            <person name="Sedo O."/>
        </authorList>
    </citation>
    <scope>NUCLEOTIDE SEQUENCE [LARGE SCALE GENOMIC DNA]</scope>
    <source>
        <strain evidence="1 2">NIPH 236</strain>
    </source>
</reference>
<dbReference type="EMBL" id="APOJ01000022">
    <property type="protein sequence ID" value="ENU27227.1"/>
    <property type="molecule type" value="Genomic_DNA"/>
</dbReference>
<name>A0ABN0JPK9_9GAMM</name>
<accession>A0ABN0JPK9</accession>
<evidence type="ECO:0000313" key="2">
    <source>
        <dbReference type="Proteomes" id="UP000013190"/>
    </source>
</evidence>
<keyword evidence="2" id="KW-1185">Reference proteome</keyword>